<dbReference type="EMBL" id="JBEHZE010000001">
    <property type="protein sequence ID" value="MEX6631936.1"/>
    <property type="molecule type" value="Genomic_DNA"/>
</dbReference>
<protein>
    <submittedName>
        <fullName evidence="2">Amidohydrolase family protein</fullName>
    </submittedName>
</protein>
<organism evidence="2 3">
    <name type="scientific">Hyphococcus lacteus</name>
    <dbReference type="NCBI Taxonomy" id="3143536"/>
    <lineage>
        <taxon>Bacteria</taxon>
        <taxon>Pseudomonadati</taxon>
        <taxon>Pseudomonadota</taxon>
        <taxon>Alphaproteobacteria</taxon>
        <taxon>Parvularculales</taxon>
        <taxon>Parvularculaceae</taxon>
        <taxon>Hyphococcus</taxon>
    </lineage>
</organism>
<dbReference type="RefSeq" id="WP_369311526.1">
    <property type="nucleotide sequence ID" value="NZ_JBEHZE010000001.1"/>
</dbReference>
<feature type="domain" description="Amidohydrolase 3" evidence="1">
    <location>
        <begin position="82"/>
        <end position="204"/>
    </location>
</feature>
<dbReference type="PROSITE" id="PS51257">
    <property type="entry name" value="PROKAR_LIPOPROTEIN"/>
    <property type="match status" value="1"/>
</dbReference>
<dbReference type="InterPro" id="IPR050378">
    <property type="entry name" value="Metallo-dep_Hydrolases_sf"/>
</dbReference>
<dbReference type="InterPro" id="IPR013108">
    <property type="entry name" value="Amidohydro_3"/>
</dbReference>
<dbReference type="Pfam" id="PF07969">
    <property type="entry name" value="Amidohydro_3"/>
    <property type="match status" value="2"/>
</dbReference>
<name>A0ABV3Z369_9PROT</name>
<dbReference type="InterPro" id="IPR032466">
    <property type="entry name" value="Metal_Hydrolase"/>
</dbReference>
<proteinExistence type="predicted"/>
<evidence type="ECO:0000313" key="2">
    <source>
        <dbReference type="EMBL" id="MEX6631936.1"/>
    </source>
</evidence>
<dbReference type="SUPFAM" id="SSF51338">
    <property type="entry name" value="Composite domain of metallo-dependent hydrolases"/>
    <property type="match status" value="1"/>
</dbReference>
<dbReference type="SUPFAM" id="SSF51556">
    <property type="entry name" value="Metallo-dependent hydrolases"/>
    <property type="match status" value="1"/>
</dbReference>
<dbReference type="InterPro" id="IPR023100">
    <property type="entry name" value="D-aminoacylase_insert_dom_sf"/>
</dbReference>
<dbReference type="Gene3D" id="2.30.40.10">
    <property type="entry name" value="Urease, subunit C, domain 1"/>
    <property type="match status" value="1"/>
</dbReference>
<keyword evidence="3" id="KW-1185">Reference proteome</keyword>
<gene>
    <name evidence="2" type="ORF">ABFZ84_00085</name>
</gene>
<evidence type="ECO:0000313" key="3">
    <source>
        <dbReference type="Proteomes" id="UP001560685"/>
    </source>
</evidence>
<comment type="caution">
    <text evidence="2">The sequence shown here is derived from an EMBL/GenBank/DDBJ whole genome shotgun (WGS) entry which is preliminary data.</text>
</comment>
<dbReference type="PANTHER" id="PTHR11647:SF1">
    <property type="entry name" value="COLLAPSIN RESPONSE MEDIATOR PROTEIN"/>
    <property type="match status" value="1"/>
</dbReference>
<reference evidence="2 3" key="1">
    <citation type="submission" date="2024-05" db="EMBL/GenBank/DDBJ databases">
        <title>Three bacterial strains, DH-69, EH-24, and ECK-19 isolated from coastal sediments.</title>
        <authorList>
            <person name="Ye Y.-Q."/>
            <person name="Du Z.-J."/>
        </authorList>
    </citation>
    <scope>NUCLEOTIDE SEQUENCE [LARGE SCALE GENOMIC DNA]</scope>
    <source>
        <strain evidence="2 3">ECK-19</strain>
    </source>
</reference>
<accession>A0ABV3Z369</accession>
<dbReference type="Proteomes" id="UP001560685">
    <property type="component" value="Unassembled WGS sequence"/>
</dbReference>
<evidence type="ECO:0000259" key="1">
    <source>
        <dbReference type="Pfam" id="PF07969"/>
    </source>
</evidence>
<dbReference type="Gene3D" id="3.30.1490.130">
    <property type="entry name" value="D-aminoacylase. Domain 3"/>
    <property type="match status" value="1"/>
</dbReference>
<dbReference type="PANTHER" id="PTHR11647">
    <property type="entry name" value="HYDRANTOINASE/DIHYDROPYRIMIDINASE FAMILY MEMBER"/>
    <property type="match status" value="1"/>
</dbReference>
<dbReference type="InterPro" id="IPR011059">
    <property type="entry name" value="Metal-dep_hydrolase_composite"/>
</dbReference>
<feature type="domain" description="Amidohydrolase 3" evidence="1">
    <location>
        <begin position="430"/>
        <end position="507"/>
    </location>
</feature>
<sequence>MSVFSYRSFMLSMTAILVAGGCQQVNGDGEEGRVVDSDMLIQNALIVDGTGGPSYTADVLVDAGVIQRIGSINPENIRAGKLIDAGGRVLAPGFIDSHAHGDPISQSYEGFLAMGVTTIVLGQDGRTAGVKWDSDVQTHENDLASWMIDAEREGVQVNVASMSGHGTIRYQVGVGEKSDPLTDQEIALMQERLRKDMEAGAFGMTSGLEYVPGLYSTEKEMVSLAKVVGEYDGVIMSHMRTEDDDKIEEGIGELVAQGEHARIHISHLKIVYGKGEARAKRLLTFIDGLQGNGVEISSDIYPYAAGYTGVAILFPEWALPPNDYKNVIAERRDELEAYLTARVIRRNGPQALLFGSEPYVGLTLEEAASKAGKSFSEFLIDIGPDGGSGAHFTQDRSTHDTLVASLSTAISTDGGPGIRHPRGTGTYAKLIDYYVQESEVLSLEEAVYKATGLPASIMKLEDRGVIKEGAKADIILFNPENVKQMSDYTNPFSLAEGFDLVLVNGKVAWENGQLHSGRHGSILRR</sequence>
<dbReference type="Gene3D" id="3.20.20.140">
    <property type="entry name" value="Metal-dependent hydrolases"/>
    <property type="match status" value="1"/>
</dbReference>